<dbReference type="InterPro" id="IPR036388">
    <property type="entry name" value="WH-like_DNA-bd_sf"/>
</dbReference>
<dbReference type="Pfam" id="PF00392">
    <property type="entry name" value="GntR"/>
    <property type="match status" value="1"/>
</dbReference>
<dbReference type="RefSeq" id="WP_241240190.1">
    <property type="nucleotide sequence ID" value="NZ_CP031423.1"/>
</dbReference>
<dbReference type="PANTHER" id="PTHR43537">
    <property type="entry name" value="TRANSCRIPTIONAL REGULATOR, GNTR FAMILY"/>
    <property type="match status" value="1"/>
</dbReference>
<keyword evidence="3" id="KW-0804">Transcription</keyword>
<proteinExistence type="predicted"/>
<dbReference type="Gene3D" id="1.10.10.10">
    <property type="entry name" value="Winged helix-like DNA-binding domain superfamily/Winged helix DNA-binding domain"/>
    <property type="match status" value="1"/>
</dbReference>
<dbReference type="Pfam" id="PF07729">
    <property type="entry name" value="FCD"/>
    <property type="match status" value="1"/>
</dbReference>
<keyword evidence="2" id="KW-0238">DNA-binding</keyword>
<dbReference type="InterPro" id="IPR011711">
    <property type="entry name" value="GntR_C"/>
</dbReference>
<dbReference type="EMBL" id="CP031423">
    <property type="protein sequence ID" value="AZS38449.1"/>
    <property type="molecule type" value="Genomic_DNA"/>
</dbReference>
<dbReference type="GO" id="GO:0003700">
    <property type="term" value="F:DNA-binding transcription factor activity"/>
    <property type="evidence" value="ECO:0007669"/>
    <property type="project" value="InterPro"/>
</dbReference>
<dbReference type="Proteomes" id="UP000276888">
    <property type="component" value="Chromosome"/>
</dbReference>
<dbReference type="KEGG" id="mlv:CVS47_03106"/>
<keyword evidence="1" id="KW-0805">Transcription regulation</keyword>
<dbReference type="InterPro" id="IPR036390">
    <property type="entry name" value="WH_DNA-bd_sf"/>
</dbReference>
<dbReference type="SUPFAM" id="SSF46785">
    <property type="entry name" value="Winged helix' DNA-binding domain"/>
    <property type="match status" value="1"/>
</dbReference>
<evidence type="ECO:0000259" key="4">
    <source>
        <dbReference type="PROSITE" id="PS50949"/>
    </source>
</evidence>
<dbReference type="SUPFAM" id="SSF48008">
    <property type="entry name" value="GntR ligand-binding domain-like"/>
    <property type="match status" value="1"/>
</dbReference>
<evidence type="ECO:0000256" key="3">
    <source>
        <dbReference type="ARBA" id="ARBA00023163"/>
    </source>
</evidence>
<dbReference type="InterPro" id="IPR000524">
    <property type="entry name" value="Tscrpt_reg_HTH_GntR"/>
</dbReference>
<reference evidence="5 6" key="1">
    <citation type="submission" date="2018-08" db="EMBL/GenBank/DDBJ databases">
        <title>Microbacterium lemovicicum sp. nov., a bacterium isolated from a natural uranium-rich soil.</title>
        <authorList>
            <person name="ORTET P."/>
        </authorList>
    </citation>
    <scope>NUCLEOTIDE SEQUENCE [LARGE SCALE GENOMIC DNA]</scope>
    <source>
        <strain evidence="5 6">Viu22</strain>
    </source>
</reference>
<dbReference type="InterPro" id="IPR008920">
    <property type="entry name" value="TF_FadR/GntR_C"/>
</dbReference>
<keyword evidence="6" id="KW-1185">Reference proteome</keyword>
<dbReference type="CDD" id="cd07377">
    <property type="entry name" value="WHTH_GntR"/>
    <property type="match status" value="1"/>
</dbReference>
<feature type="domain" description="HTH gntR-type" evidence="4">
    <location>
        <begin position="27"/>
        <end position="94"/>
    </location>
</feature>
<protein>
    <submittedName>
        <fullName evidence="5">HTH-type transcriptional repressor RspR</fullName>
    </submittedName>
</protein>
<evidence type="ECO:0000256" key="1">
    <source>
        <dbReference type="ARBA" id="ARBA00023015"/>
    </source>
</evidence>
<organism evidence="5 6">
    <name type="scientific">Microbacterium lemovicicum</name>
    <dbReference type="NCBI Taxonomy" id="1072463"/>
    <lineage>
        <taxon>Bacteria</taxon>
        <taxon>Bacillati</taxon>
        <taxon>Actinomycetota</taxon>
        <taxon>Actinomycetes</taxon>
        <taxon>Micrococcales</taxon>
        <taxon>Microbacteriaceae</taxon>
        <taxon>Microbacterium</taxon>
    </lineage>
</organism>
<dbReference type="GO" id="GO:0003677">
    <property type="term" value="F:DNA binding"/>
    <property type="evidence" value="ECO:0007669"/>
    <property type="project" value="UniProtKB-KW"/>
</dbReference>
<gene>
    <name evidence="5" type="primary">rspR_2</name>
    <name evidence="5" type="ORF">CVS47_03106</name>
</gene>
<name>A0A3Q9J281_9MICO</name>
<dbReference type="SMART" id="SM00895">
    <property type="entry name" value="FCD"/>
    <property type="match status" value="1"/>
</dbReference>
<evidence type="ECO:0000256" key="2">
    <source>
        <dbReference type="ARBA" id="ARBA00023125"/>
    </source>
</evidence>
<accession>A0A3Q9J281</accession>
<dbReference type="PROSITE" id="PS50949">
    <property type="entry name" value="HTH_GNTR"/>
    <property type="match status" value="1"/>
</dbReference>
<dbReference type="AlphaFoldDB" id="A0A3Q9J281"/>
<dbReference type="Gene3D" id="1.20.120.530">
    <property type="entry name" value="GntR ligand-binding domain-like"/>
    <property type="match status" value="1"/>
</dbReference>
<dbReference type="PANTHER" id="PTHR43537:SF24">
    <property type="entry name" value="GLUCONATE OPERON TRANSCRIPTIONAL REPRESSOR"/>
    <property type="match status" value="1"/>
</dbReference>
<evidence type="ECO:0000313" key="6">
    <source>
        <dbReference type="Proteomes" id="UP000276888"/>
    </source>
</evidence>
<dbReference type="SMART" id="SM00345">
    <property type="entry name" value="HTH_GNTR"/>
    <property type="match status" value="1"/>
</dbReference>
<evidence type="ECO:0000313" key="5">
    <source>
        <dbReference type="EMBL" id="AZS38449.1"/>
    </source>
</evidence>
<sequence length="234" mass="24969">MAAIADAVLKTAPEPASGETDLASGDTATGETAADRIRAAIVRGDYAPNQRLIEADLSAAFDASRATVRTALLALTGEGLVERMPNKGSRVRAISLEEAIEILEVRMGVEGLCAAKAAEQVGESEIAELLDLRADMLGAVAEGDLPEYSRLNQLLDQRTREFARHATAAEVLARLHAQSVRHQFKLSGRPLRAKVSVQEHVAIIDAIVAKDPDAAEQAVRTHLRSVVAALRELP</sequence>